<dbReference type="KEGG" id="hro:HELRODRAFT_147564"/>
<dbReference type="EMBL" id="AMQM01006073">
    <property type="status" value="NOT_ANNOTATED_CDS"/>
    <property type="molecule type" value="Genomic_DNA"/>
</dbReference>
<dbReference type="CTD" id="20196914"/>
<evidence type="ECO:0000313" key="1">
    <source>
        <dbReference type="EMBL" id="ESN97832.1"/>
    </source>
</evidence>
<dbReference type="RefSeq" id="XP_009023916.1">
    <property type="nucleotide sequence ID" value="XM_009025668.1"/>
</dbReference>
<evidence type="ECO:0000313" key="3">
    <source>
        <dbReference type="Proteomes" id="UP000015101"/>
    </source>
</evidence>
<accession>T1EK14</accession>
<dbReference type="EnsemblMetazoa" id="HelroT147564">
    <property type="protein sequence ID" value="HelroP147564"/>
    <property type="gene ID" value="HelroG147564"/>
</dbReference>
<dbReference type="Proteomes" id="UP000015101">
    <property type="component" value="Unassembled WGS sequence"/>
</dbReference>
<evidence type="ECO:0000313" key="2">
    <source>
        <dbReference type="EnsemblMetazoa" id="HelroP147564"/>
    </source>
</evidence>
<evidence type="ECO:0008006" key="4">
    <source>
        <dbReference type="Google" id="ProtNLM"/>
    </source>
</evidence>
<reference evidence="3" key="1">
    <citation type="submission" date="2012-12" db="EMBL/GenBank/DDBJ databases">
        <authorList>
            <person name="Hellsten U."/>
            <person name="Grimwood J."/>
            <person name="Chapman J.A."/>
            <person name="Shapiro H."/>
            <person name="Aerts A."/>
            <person name="Otillar R.P."/>
            <person name="Terry A.Y."/>
            <person name="Boore J.L."/>
            <person name="Simakov O."/>
            <person name="Marletaz F."/>
            <person name="Cho S.-J."/>
            <person name="Edsinger-Gonzales E."/>
            <person name="Havlak P."/>
            <person name="Kuo D.-H."/>
            <person name="Larsson T."/>
            <person name="Lv J."/>
            <person name="Arendt D."/>
            <person name="Savage R."/>
            <person name="Osoegawa K."/>
            <person name="de Jong P."/>
            <person name="Lindberg D.R."/>
            <person name="Seaver E.C."/>
            <person name="Weisblat D.A."/>
            <person name="Putnam N.H."/>
            <person name="Grigoriev I.V."/>
            <person name="Rokhsar D.S."/>
        </authorList>
    </citation>
    <scope>NUCLEOTIDE SEQUENCE</scope>
</reference>
<keyword evidence="3" id="KW-1185">Reference proteome</keyword>
<dbReference type="GeneID" id="20196914"/>
<protein>
    <recommendedName>
        <fullName evidence="4">Reverse transcriptase domain-containing protein</fullName>
    </recommendedName>
</protein>
<reference evidence="1 3" key="2">
    <citation type="journal article" date="2013" name="Nature">
        <title>Insights into bilaterian evolution from three spiralian genomes.</title>
        <authorList>
            <person name="Simakov O."/>
            <person name="Marletaz F."/>
            <person name="Cho S.J."/>
            <person name="Edsinger-Gonzales E."/>
            <person name="Havlak P."/>
            <person name="Hellsten U."/>
            <person name="Kuo D.H."/>
            <person name="Larsson T."/>
            <person name="Lv J."/>
            <person name="Arendt D."/>
            <person name="Savage R."/>
            <person name="Osoegawa K."/>
            <person name="de Jong P."/>
            <person name="Grimwood J."/>
            <person name="Chapman J.A."/>
            <person name="Shapiro H."/>
            <person name="Aerts A."/>
            <person name="Otillar R.P."/>
            <person name="Terry A.Y."/>
            <person name="Boore J.L."/>
            <person name="Grigoriev I.V."/>
            <person name="Lindberg D.R."/>
            <person name="Seaver E.C."/>
            <person name="Weisblat D.A."/>
            <person name="Putnam N.H."/>
            <person name="Rokhsar D.S."/>
        </authorList>
    </citation>
    <scope>NUCLEOTIDE SEQUENCE</scope>
</reference>
<dbReference type="InParanoid" id="T1EK14"/>
<proteinExistence type="predicted"/>
<sequence>TVEELTKTLKAMKDGKAAGPSGLTNDIIKASGTAGIQTLLQLCREIWRNCSMPTEWNYSMTVPLYKGKGYPLNCSSYRGIRLL</sequence>
<dbReference type="OrthoDB" id="6146970at2759"/>
<reference evidence="2" key="3">
    <citation type="submission" date="2015-06" db="UniProtKB">
        <authorList>
            <consortium name="EnsemblMetazoa"/>
        </authorList>
    </citation>
    <scope>IDENTIFICATION</scope>
</reference>
<gene>
    <name evidence="2" type="primary">20196914</name>
    <name evidence="1" type="ORF">HELRODRAFT_147564</name>
</gene>
<name>T1EK14_HELRO</name>
<dbReference type="AlphaFoldDB" id="T1EK14"/>
<dbReference type="EMBL" id="KB097269">
    <property type="protein sequence ID" value="ESN97832.1"/>
    <property type="molecule type" value="Genomic_DNA"/>
</dbReference>
<organism evidence="2 3">
    <name type="scientific">Helobdella robusta</name>
    <name type="common">Californian leech</name>
    <dbReference type="NCBI Taxonomy" id="6412"/>
    <lineage>
        <taxon>Eukaryota</taxon>
        <taxon>Metazoa</taxon>
        <taxon>Spiralia</taxon>
        <taxon>Lophotrochozoa</taxon>
        <taxon>Annelida</taxon>
        <taxon>Clitellata</taxon>
        <taxon>Hirudinea</taxon>
        <taxon>Rhynchobdellida</taxon>
        <taxon>Glossiphoniidae</taxon>
        <taxon>Helobdella</taxon>
    </lineage>
</organism>
<dbReference type="HOGENOM" id="CLU_118269_0_1_1"/>